<evidence type="ECO:0000256" key="3">
    <source>
        <dbReference type="SAM" id="Phobius"/>
    </source>
</evidence>
<dbReference type="CDD" id="cd00383">
    <property type="entry name" value="trans_reg_C"/>
    <property type="match status" value="1"/>
</dbReference>
<dbReference type="InterPro" id="IPR016032">
    <property type="entry name" value="Sig_transdc_resp-reg_C-effctor"/>
</dbReference>
<evidence type="ECO:0000256" key="1">
    <source>
        <dbReference type="ARBA" id="ARBA00023125"/>
    </source>
</evidence>
<dbReference type="Proteomes" id="UP000033452">
    <property type="component" value="Unassembled WGS sequence"/>
</dbReference>
<dbReference type="GO" id="GO:0006355">
    <property type="term" value="P:regulation of DNA-templated transcription"/>
    <property type="evidence" value="ECO:0007669"/>
    <property type="project" value="InterPro"/>
</dbReference>
<gene>
    <name evidence="5" type="ORF">TW77_09470</name>
</gene>
<evidence type="ECO:0000256" key="2">
    <source>
        <dbReference type="PROSITE-ProRule" id="PRU01091"/>
    </source>
</evidence>
<dbReference type="RefSeq" id="WP_046004740.1">
    <property type="nucleotide sequence ID" value="NZ_JXYA01000019.1"/>
</dbReference>
<dbReference type="GO" id="GO:0000160">
    <property type="term" value="P:phosphorelay signal transduction system"/>
    <property type="evidence" value="ECO:0007669"/>
    <property type="project" value="InterPro"/>
</dbReference>
<feature type="DNA-binding region" description="OmpR/PhoB-type" evidence="2">
    <location>
        <begin position="1"/>
        <end position="97"/>
    </location>
</feature>
<dbReference type="Pfam" id="PF00486">
    <property type="entry name" value="Trans_reg_C"/>
    <property type="match status" value="1"/>
</dbReference>
<dbReference type="SMART" id="SM00862">
    <property type="entry name" value="Trans_reg_C"/>
    <property type="match status" value="1"/>
</dbReference>
<dbReference type="Pfam" id="PF14559">
    <property type="entry name" value="TPR_19"/>
    <property type="match status" value="1"/>
</dbReference>
<protein>
    <recommendedName>
        <fullName evidence="4">OmpR/PhoB-type domain-containing protein</fullName>
    </recommendedName>
</protein>
<reference evidence="5 6" key="1">
    <citation type="journal article" date="2015" name="BMC Genomics">
        <title>Genome mining reveals unlocked bioactive potential of marine Gram-negative bacteria.</title>
        <authorList>
            <person name="Machado H."/>
            <person name="Sonnenschein E.C."/>
            <person name="Melchiorsen J."/>
            <person name="Gram L."/>
        </authorList>
    </citation>
    <scope>NUCLEOTIDE SEQUENCE [LARGE SCALE GENOMIC DNA]</scope>
    <source>
        <strain evidence="5 6">S2471</strain>
    </source>
</reference>
<evidence type="ECO:0000259" key="4">
    <source>
        <dbReference type="PROSITE" id="PS51755"/>
    </source>
</evidence>
<evidence type="ECO:0000313" key="5">
    <source>
        <dbReference type="EMBL" id="KJZ09449.1"/>
    </source>
</evidence>
<dbReference type="EMBL" id="JXYA01000019">
    <property type="protein sequence ID" value="KJZ09449.1"/>
    <property type="molecule type" value="Genomic_DNA"/>
</dbReference>
<dbReference type="PATRIC" id="fig|43658.5.peg.2005"/>
<sequence>MVVFAQYRFDSDSLVLKKDQQVVVLRPKVAQLLQYLLARPQQVISREALLEALWQHGEFRDAALTQSMTELRQALGDDAQQPSFIRTIPQQGYQWICPLTQPKHSKHKVLLSALLSAALLIGGGVIALFTHTDPAPVSAQLAHPALTILPLDNQTGVAANAWWGYALHAALTTRLQSEYRLIPAAQSTKEDDSRQVALTLSRQQQRYVLTIHTARQQQKIVVEQLDMGFDNVAEQIITALALLPDGQNARKSEQVASQDYYRGLQALDEQGNRLAKSYFEATLIQHPQHLAAQLELARIAWQQGELAKARALFAAMDLNAAEPAIRVRHYLYLAEFNKALGDYVQAQTAVQHGLTLAQRHQLLEQLATAYQLQAELFWLTQQWDAYAKALNSAYALIGSRALAYRDAQQAFYLANPPATGPETKRLLDLERSKQVLAQSIAFYRQSPRRNLLARALFAYGQNYLVPVAQSEPSLLEALEIASELGDVYLQKQILTYLVFYYIQLHQRDKAQAYLAQVEPDPQFVPHYELHWLLRGMAIMDGALDQDGAPGLATAIETFEQLLGWEQVSTLTAAHAQLMLGWSLIKQDELVRADGLVRSAQAVYQQLKLVETEGYARYTRMYIHLRRGEAKQALTLLSAPEQASHLELLYGAVAAFMVHDHALSKQLSDQLATRPNSAALINQLTWIRAAIVPPFELVTAVIDKPYSVYCQSNWAL</sequence>
<feature type="domain" description="OmpR/PhoB-type" evidence="4">
    <location>
        <begin position="1"/>
        <end position="97"/>
    </location>
</feature>
<keyword evidence="3" id="KW-0812">Transmembrane</keyword>
<dbReference type="Gene3D" id="1.10.10.10">
    <property type="entry name" value="Winged helix-like DNA-binding domain superfamily/Winged helix DNA-binding domain"/>
    <property type="match status" value="1"/>
</dbReference>
<keyword evidence="3" id="KW-1133">Transmembrane helix</keyword>
<comment type="caution">
    <text evidence="5">The sequence shown here is derived from an EMBL/GenBank/DDBJ whole genome shotgun (WGS) entry which is preliminary data.</text>
</comment>
<dbReference type="Gene3D" id="1.25.40.10">
    <property type="entry name" value="Tetratricopeptide repeat domain"/>
    <property type="match status" value="1"/>
</dbReference>
<dbReference type="GO" id="GO:0003677">
    <property type="term" value="F:DNA binding"/>
    <property type="evidence" value="ECO:0007669"/>
    <property type="project" value="UniProtKB-UniRule"/>
</dbReference>
<keyword evidence="3" id="KW-0472">Membrane</keyword>
<keyword evidence="6" id="KW-1185">Reference proteome</keyword>
<dbReference type="SUPFAM" id="SSF48452">
    <property type="entry name" value="TPR-like"/>
    <property type="match status" value="1"/>
</dbReference>
<dbReference type="InterPro" id="IPR036388">
    <property type="entry name" value="WH-like_DNA-bd_sf"/>
</dbReference>
<evidence type="ECO:0000313" key="6">
    <source>
        <dbReference type="Proteomes" id="UP000033452"/>
    </source>
</evidence>
<dbReference type="InterPro" id="IPR011990">
    <property type="entry name" value="TPR-like_helical_dom_sf"/>
</dbReference>
<keyword evidence="1 2" id="KW-0238">DNA-binding</keyword>
<name>A0A0F4QQ57_9GAMM</name>
<dbReference type="InterPro" id="IPR001867">
    <property type="entry name" value="OmpR/PhoB-type_DNA-bd"/>
</dbReference>
<proteinExistence type="predicted"/>
<organism evidence="5 6">
    <name type="scientific">Pseudoalteromonas rubra</name>
    <dbReference type="NCBI Taxonomy" id="43658"/>
    <lineage>
        <taxon>Bacteria</taxon>
        <taxon>Pseudomonadati</taxon>
        <taxon>Pseudomonadota</taxon>
        <taxon>Gammaproteobacteria</taxon>
        <taxon>Alteromonadales</taxon>
        <taxon>Pseudoalteromonadaceae</taxon>
        <taxon>Pseudoalteromonas</taxon>
    </lineage>
</organism>
<dbReference type="SUPFAM" id="SSF46894">
    <property type="entry name" value="C-terminal effector domain of the bipartite response regulators"/>
    <property type="match status" value="1"/>
</dbReference>
<dbReference type="OrthoDB" id="6311790at2"/>
<feature type="transmembrane region" description="Helical" evidence="3">
    <location>
        <begin position="109"/>
        <end position="129"/>
    </location>
</feature>
<accession>A0A0F4QQ57</accession>
<dbReference type="AlphaFoldDB" id="A0A0F4QQ57"/>
<dbReference type="PROSITE" id="PS51755">
    <property type="entry name" value="OMPR_PHOB"/>
    <property type="match status" value="1"/>
</dbReference>